<dbReference type="Proteomes" id="UP000317039">
    <property type="component" value="Chromosome"/>
</dbReference>
<dbReference type="InterPro" id="IPR005097">
    <property type="entry name" value="Sacchrp_dh_NADP-bd"/>
</dbReference>
<dbReference type="RefSeq" id="WP_143982265.1">
    <property type="nucleotide sequence ID" value="NZ_CP041695.1"/>
</dbReference>
<dbReference type="Pfam" id="PF03435">
    <property type="entry name" value="Sacchrp_dh_NADP"/>
    <property type="match status" value="1"/>
</dbReference>
<proteinExistence type="predicted"/>
<dbReference type="AlphaFoldDB" id="A0A516NQF7"/>
<dbReference type="SUPFAM" id="SSF51735">
    <property type="entry name" value="NAD(P)-binding Rossmann-fold domains"/>
    <property type="match status" value="1"/>
</dbReference>
<evidence type="ECO:0000313" key="2">
    <source>
        <dbReference type="EMBL" id="QDP81140.1"/>
    </source>
</evidence>
<reference evidence="2 3" key="1">
    <citation type="submission" date="2019-07" db="EMBL/GenBank/DDBJ databases">
        <title>Complete Genome Sequence and Methylome Analysis of Nocardia otitidis-caviarum NEB252.</title>
        <authorList>
            <person name="Fomenkov A."/>
            <person name="Anton B.P."/>
            <person name="Vincze T."/>
            <person name="Roberts R.J."/>
        </authorList>
    </citation>
    <scope>NUCLEOTIDE SEQUENCE [LARGE SCALE GENOMIC DNA]</scope>
    <source>
        <strain evidence="2 3">NEB252</strain>
    </source>
</reference>
<organism evidence="2 3">
    <name type="scientific">Nocardia otitidiscaviarum</name>
    <dbReference type="NCBI Taxonomy" id="1823"/>
    <lineage>
        <taxon>Bacteria</taxon>
        <taxon>Bacillati</taxon>
        <taxon>Actinomycetota</taxon>
        <taxon>Actinomycetes</taxon>
        <taxon>Mycobacteriales</taxon>
        <taxon>Nocardiaceae</taxon>
        <taxon>Nocardia</taxon>
    </lineage>
</organism>
<dbReference type="GeneID" id="80335213"/>
<dbReference type="PANTHER" id="PTHR43796:SF2">
    <property type="entry name" value="CARBOXYNORSPERMIDINE SYNTHASE"/>
    <property type="match status" value="1"/>
</dbReference>
<evidence type="ECO:0000259" key="1">
    <source>
        <dbReference type="Pfam" id="PF03435"/>
    </source>
</evidence>
<dbReference type="InterPro" id="IPR036291">
    <property type="entry name" value="NAD(P)-bd_dom_sf"/>
</dbReference>
<dbReference type="KEGG" id="nod:FOH10_22900"/>
<name>A0A516NQF7_9NOCA</name>
<protein>
    <submittedName>
        <fullName evidence="2">Saccharopine dehydrogenase</fullName>
    </submittedName>
</protein>
<evidence type="ECO:0000313" key="3">
    <source>
        <dbReference type="Proteomes" id="UP000317039"/>
    </source>
</evidence>
<dbReference type="Gene3D" id="3.40.50.720">
    <property type="entry name" value="NAD(P)-binding Rossmann-like Domain"/>
    <property type="match status" value="1"/>
</dbReference>
<feature type="domain" description="Saccharopine dehydrogenase NADP binding" evidence="1">
    <location>
        <begin position="3"/>
        <end position="129"/>
    </location>
</feature>
<accession>A0A516NQF7</accession>
<dbReference type="Gene3D" id="3.30.360.10">
    <property type="entry name" value="Dihydrodipicolinate Reductase, domain 2"/>
    <property type="match status" value="1"/>
</dbReference>
<dbReference type="PANTHER" id="PTHR43796">
    <property type="entry name" value="CARBOXYNORSPERMIDINE SYNTHASE"/>
    <property type="match status" value="1"/>
</dbReference>
<gene>
    <name evidence="2" type="ORF">FOH10_22900</name>
</gene>
<dbReference type="EMBL" id="CP041695">
    <property type="protein sequence ID" value="QDP81140.1"/>
    <property type="molecule type" value="Genomic_DNA"/>
</dbReference>
<sequence length="403" mass="42838">MRVLALGGPGAMGAAAVHTAVTLPDIDEIVIADRDLAAARRLANRLAYAPMPIRAIEVDVTDDERLRRALSAADLVLNTVGPYYRFGPAVLRAAIATGTHYLDICDDWEPTERLLELDHEARDQGVCAIIGMGASPGMSNLLAAVAAAELETVRDVYTAWPVDMDAEDKDLLLPPGGTPSAAAVHWMQQSSGTIRVVEAGRLTDRRPLAPTSLRLPGGRRGTAYTVGHPEPITLRHSLKASGDAATLMVVTPWTLAYLEVLRRDIDGGRLSNDTAARALADPTLSRLLRSVPIALRTKGPGTLPAFFAAVTGSAHGRELTVLACLNMALPATDPARGLLGDMARATGIPLALGMSQLVDSSALRPGVHPPETAIDPVRFFSDLDRVLGRDSDTPLYRVEREAG</sequence>